<dbReference type="Pfam" id="PF06629">
    <property type="entry name" value="MipA"/>
    <property type="match status" value="1"/>
</dbReference>
<evidence type="ECO:0000256" key="2">
    <source>
        <dbReference type="ARBA" id="ARBA00005722"/>
    </source>
</evidence>
<organism evidence="7 8">
    <name type="scientific">Sphingomonas tabacisoli</name>
    <dbReference type="NCBI Taxonomy" id="2249466"/>
    <lineage>
        <taxon>Bacteria</taxon>
        <taxon>Pseudomonadati</taxon>
        <taxon>Pseudomonadota</taxon>
        <taxon>Alphaproteobacteria</taxon>
        <taxon>Sphingomonadales</taxon>
        <taxon>Sphingomonadaceae</taxon>
        <taxon>Sphingomonas</taxon>
    </lineage>
</organism>
<dbReference type="PANTHER" id="PTHR38776">
    <property type="entry name" value="MLTA-INTERACTING PROTEIN-RELATED"/>
    <property type="match status" value="1"/>
</dbReference>
<dbReference type="InterPro" id="IPR010583">
    <property type="entry name" value="MipA"/>
</dbReference>
<feature type="chain" id="PRO_5047462635" evidence="6">
    <location>
        <begin position="20"/>
        <end position="277"/>
    </location>
</feature>
<dbReference type="PANTHER" id="PTHR38776:SF1">
    <property type="entry name" value="MLTA-INTERACTING PROTEIN-RELATED"/>
    <property type="match status" value="1"/>
</dbReference>
<comment type="subcellular location">
    <subcellularLocation>
        <location evidence="1">Cell outer membrane</location>
    </subcellularLocation>
</comment>
<sequence>MKLISVAVASLALAAPALAQQADDPLAKRTITIAAGAAYLPTYVGSDDYTVAPAIGARGTIGGYNFQFRGTQGGIDLIRQPDDPHAIDLQLGPVAGFNLTRTRAIKDPQVKALGKLDTAIELGGYVGIGKTGIITSPYDTLSASVSYVHDVNGAHGSYRISPSVTYATPLSRKAYVMISGYTDFIGAKYADYYYSVTPAGALASGLPAYSARKSGMLDYGVISLVNLSLTGDLTGGLSFIAGGGYSRVLGRYARSPIVSIAGDRNQWIGGAGLAYTF</sequence>
<keyword evidence="4" id="KW-0472">Membrane</keyword>
<proteinExistence type="inferred from homology"/>
<accession>A0ABW4HZP1</accession>
<keyword evidence="8" id="KW-1185">Reference proteome</keyword>
<gene>
    <name evidence="7" type="ORF">ACFSCW_00535</name>
</gene>
<comment type="caution">
    <text evidence="7">The sequence shown here is derived from an EMBL/GenBank/DDBJ whole genome shotgun (WGS) entry which is preliminary data.</text>
</comment>
<reference evidence="8" key="1">
    <citation type="journal article" date="2019" name="Int. J. Syst. Evol. Microbiol.">
        <title>The Global Catalogue of Microorganisms (GCM) 10K type strain sequencing project: providing services to taxonomists for standard genome sequencing and annotation.</title>
        <authorList>
            <consortium name="The Broad Institute Genomics Platform"/>
            <consortium name="The Broad Institute Genome Sequencing Center for Infectious Disease"/>
            <person name="Wu L."/>
            <person name="Ma J."/>
        </authorList>
    </citation>
    <scope>NUCLEOTIDE SEQUENCE [LARGE SCALE GENOMIC DNA]</scope>
    <source>
        <strain evidence="8">CGMCC 1.16275</strain>
    </source>
</reference>
<evidence type="ECO:0000256" key="1">
    <source>
        <dbReference type="ARBA" id="ARBA00004442"/>
    </source>
</evidence>
<dbReference type="RefSeq" id="WP_380885807.1">
    <property type="nucleotide sequence ID" value="NZ_JBHUDY010000001.1"/>
</dbReference>
<evidence type="ECO:0000256" key="4">
    <source>
        <dbReference type="ARBA" id="ARBA00023136"/>
    </source>
</evidence>
<protein>
    <submittedName>
        <fullName evidence="7">MipA/OmpV family protein</fullName>
    </submittedName>
</protein>
<dbReference type="Proteomes" id="UP001597115">
    <property type="component" value="Unassembled WGS sequence"/>
</dbReference>
<evidence type="ECO:0000313" key="8">
    <source>
        <dbReference type="Proteomes" id="UP001597115"/>
    </source>
</evidence>
<keyword evidence="5" id="KW-0998">Cell outer membrane</keyword>
<evidence type="ECO:0000256" key="5">
    <source>
        <dbReference type="ARBA" id="ARBA00023237"/>
    </source>
</evidence>
<dbReference type="EMBL" id="JBHUDY010000001">
    <property type="protein sequence ID" value="MFD1610280.1"/>
    <property type="molecule type" value="Genomic_DNA"/>
</dbReference>
<evidence type="ECO:0000313" key="7">
    <source>
        <dbReference type="EMBL" id="MFD1610280.1"/>
    </source>
</evidence>
<evidence type="ECO:0000256" key="6">
    <source>
        <dbReference type="SAM" id="SignalP"/>
    </source>
</evidence>
<comment type="similarity">
    <text evidence="2">Belongs to the MipA/OmpV family.</text>
</comment>
<name>A0ABW4HZP1_9SPHN</name>
<feature type="signal peptide" evidence="6">
    <location>
        <begin position="1"/>
        <end position="19"/>
    </location>
</feature>
<keyword evidence="3 6" id="KW-0732">Signal</keyword>
<evidence type="ECO:0000256" key="3">
    <source>
        <dbReference type="ARBA" id="ARBA00022729"/>
    </source>
</evidence>